<accession>A0A1A9ZMC3</accession>
<keyword evidence="3" id="KW-1185">Reference proteome</keyword>
<organism evidence="2 3">
    <name type="scientific">Glossina pallidipes</name>
    <name type="common">Tsetse fly</name>
    <dbReference type="NCBI Taxonomy" id="7398"/>
    <lineage>
        <taxon>Eukaryota</taxon>
        <taxon>Metazoa</taxon>
        <taxon>Ecdysozoa</taxon>
        <taxon>Arthropoda</taxon>
        <taxon>Hexapoda</taxon>
        <taxon>Insecta</taxon>
        <taxon>Pterygota</taxon>
        <taxon>Neoptera</taxon>
        <taxon>Endopterygota</taxon>
        <taxon>Diptera</taxon>
        <taxon>Brachycera</taxon>
        <taxon>Muscomorpha</taxon>
        <taxon>Hippoboscoidea</taxon>
        <taxon>Glossinidae</taxon>
        <taxon>Glossina</taxon>
    </lineage>
</organism>
<proteinExistence type="predicted"/>
<feature type="compositionally biased region" description="Low complexity" evidence="1">
    <location>
        <begin position="8"/>
        <end position="26"/>
    </location>
</feature>
<dbReference type="EnsemblMetazoa" id="GPAI019072-RA">
    <property type="protein sequence ID" value="GPAI019072-PA"/>
    <property type="gene ID" value="GPAI019072"/>
</dbReference>
<dbReference type="VEuPathDB" id="VectorBase:GPAI019072"/>
<protein>
    <submittedName>
        <fullName evidence="2">Uncharacterized protein</fullName>
    </submittedName>
</protein>
<dbReference type="AlphaFoldDB" id="A0A1A9ZMC3"/>
<feature type="region of interest" description="Disordered" evidence="1">
    <location>
        <begin position="1"/>
        <end position="26"/>
    </location>
</feature>
<evidence type="ECO:0000313" key="3">
    <source>
        <dbReference type="Proteomes" id="UP000092445"/>
    </source>
</evidence>
<sequence length="103" mass="11601">MIKRRRCNSNNNNGSSSSSSSNSTSSFSSNIILIYDNLCITSATISFVCNIAKYLQKIMRAMRPSSKSVHALMRAMQQHVFEQSNTENQFAMSCYILSFLDQL</sequence>
<reference evidence="2" key="2">
    <citation type="submission" date="2020-05" db="UniProtKB">
        <authorList>
            <consortium name="EnsemblMetazoa"/>
        </authorList>
    </citation>
    <scope>IDENTIFICATION</scope>
    <source>
        <strain evidence="2">IAEA</strain>
    </source>
</reference>
<dbReference type="Proteomes" id="UP000092445">
    <property type="component" value="Unassembled WGS sequence"/>
</dbReference>
<evidence type="ECO:0000313" key="2">
    <source>
        <dbReference type="EnsemblMetazoa" id="GPAI019072-PA"/>
    </source>
</evidence>
<name>A0A1A9ZMC3_GLOPL</name>
<reference evidence="3" key="1">
    <citation type="submission" date="2014-03" db="EMBL/GenBank/DDBJ databases">
        <authorList>
            <person name="Aksoy S."/>
            <person name="Warren W."/>
            <person name="Wilson R.K."/>
        </authorList>
    </citation>
    <scope>NUCLEOTIDE SEQUENCE [LARGE SCALE GENOMIC DNA]</scope>
    <source>
        <strain evidence="3">IAEA</strain>
    </source>
</reference>
<evidence type="ECO:0000256" key="1">
    <source>
        <dbReference type="SAM" id="MobiDB-lite"/>
    </source>
</evidence>